<dbReference type="PANTHER" id="PTHR11557:SF0">
    <property type="entry name" value="PORPHOBILINOGEN DEAMINASE"/>
    <property type="match status" value="1"/>
</dbReference>
<comment type="caution">
    <text evidence="11">The sequence shown here is derived from an EMBL/GenBank/DDBJ whole genome shotgun (WGS) entry which is preliminary data.</text>
</comment>
<evidence type="ECO:0000259" key="9">
    <source>
        <dbReference type="Pfam" id="PF01379"/>
    </source>
</evidence>
<accession>A0AAX0L8P5</accession>
<dbReference type="InterPro" id="IPR022417">
    <property type="entry name" value="Porphobilin_deaminase_N"/>
</dbReference>
<feature type="domain" description="Porphobilinogen deaminase C-terminal" evidence="10">
    <location>
        <begin position="226"/>
        <end position="294"/>
    </location>
</feature>
<dbReference type="GO" id="GO:0004418">
    <property type="term" value="F:hydroxymethylbilane synthase activity"/>
    <property type="evidence" value="ECO:0007669"/>
    <property type="project" value="UniProtKB-UniRule"/>
</dbReference>
<dbReference type="PIRSF" id="PIRSF001438">
    <property type="entry name" value="4pyrrol_synth_OHMeBilane_synth"/>
    <property type="match status" value="1"/>
</dbReference>
<dbReference type="PROSITE" id="PS00533">
    <property type="entry name" value="PORPHOBILINOGEN_DEAM"/>
    <property type="match status" value="1"/>
</dbReference>
<comment type="function">
    <text evidence="1 8">Tetrapolymerization of the monopyrrole PBG into the hydroxymethylbilane pre-uroporphyrinogen in several discrete steps.</text>
</comment>
<dbReference type="GO" id="GO:0005737">
    <property type="term" value="C:cytoplasm"/>
    <property type="evidence" value="ECO:0007669"/>
    <property type="project" value="UniProtKB-UniRule"/>
</dbReference>
<dbReference type="AlphaFoldDB" id="A0AAX0L8P5"/>
<evidence type="ECO:0000256" key="4">
    <source>
        <dbReference type="ARBA" id="ARBA00011245"/>
    </source>
</evidence>
<evidence type="ECO:0000256" key="3">
    <source>
        <dbReference type="ARBA" id="ARBA00005638"/>
    </source>
</evidence>
<evidence type="ECO:0000313" key="12">
    <source>
        <dbReference type="Proteomes" id="UP000189728"/>
    </source>
</evidence>
<dbReference type="PANTHER" id="PTHR11557">
    <property type="entry name" value="PORPHOBILINOGEN DEAMINASE"/>
    <property type="match status" value="1"/>
</dbReference>
<gene>
    <name evidence="8" type="primary">hemC</name>
    <name evidence="11" type="ORF">BFG04_06835</name>
</gene>
<dbReference type="FunFam" id="3.40.190.10:FF:000005">
    <property type="entry name" value="Porphobilinogen deaminase"/>
    <property type="match status" value="1"/>
</dbReference>
<feature type="modified residue" description="S-(dipyrrolylmethanemethyl)cysteine" evidence="8">
    <location>
        <position position="241"/>
    </location>
</feature>
<comment type="cofactor">
    <cofactor evidence="8">
        <name>dipyrromethane</name>
        <dbReference type="ChEBI" id="CHEBI:60342"/>
    </cofactor>
    <text evidence="8">Binds 1 dipyrromethane group covalently.</text>
</comment>
<keyword evidence="6 8" id="KW-0627">Porphyrin biosynthesis</keyword>
<protein>
    <recommendedName>
        <fullName evidence="8">Porphobilinogen deaminase</fullName>
        <shortName evidence="8">PBG</shortName>
        <ecNumber evidence="8">2.5.1.61</ecNumber>
    </recommendedName>
    <alternativeName>
        <fullName evidence="8">Hydroxymethylbilane synthase</fullName>
        <shortName evidence="8">HMBS</shortName>
    </alternativeName>
    <alternativeName>
        <fullName evidence="8">Pre-uroporphyrinogen synthase</fullName>
    </alternativeName>
</protein>
<evidence type="ECO:0000259" key="10">
    <source>
        <dbReference type="Pfam" id="PF03900"/>
    </source>
</evidence>
<dbReference type="Pfam" id="PF01379">
    <property type="entry name" value="Porphobil_deam"/>
    <property type="match status" value="1"/>
</dbReference>
<evidence type="ECO:0000256" key="8">
    <source>
        <dbReference type="HAMAP-Rule" id="MF_00260"/>
    </source>
</evidence>
<reference evidence="11 12" key="1">
    <citation type="submission" date="2016-08" db="EMBL/GenBank/DDBJ databases">
        <title>Campylobacter species from sea mammals.</title>
        <authorList>
            <person name="Gilbert M.J."/>
            <person name="Byrne B.A."/>
            <person name="Zomer A.L."/>
            <person name="Wagenaar J.A."/>
        </authorList>
    </citation>
    <scope>NUCLEOTIDE SEQUENCE [LARGE SCALE GENOMIC DNA]</scope>
    <source>
        <strain evidence="11 12">1105248</strain>
    </source>
</reference>
<proteinExistence type="inferred from homology"/>
<dbReference type="NCBIfam" id="TIGR00212">
    <property type="entry name" value="hemC"/>
    <property type="match status" value="1"/>
</dbReference>
<dbReference type="GO" id="GO:0006782">
    <property type="term" value="P:protoporphyrinogen IX biosynthetic process"/>
    <property type="evidence" value="ECO:0007669"/>
    <property type="project" value="UniProtKB-UniRule"/>
</dbReference>
<evidence type="ECO:0000256" key="6">
    <source>
        <dbReference type="ARBA" id="ARBA00023244"/>
    </source>
</evidence>
<dbReference type="SUPFAM" id="SSF54782">
    <property type="entry name" value="Porphobilinogen deaminase (hydroxymethylbilane synthase), C-terminal domain"/>
    <property type="match status" value="1"/>
</dbReference>
<evidence type="ECO:0000256" key="7">
    <source>
        <dbReference type="ARBA" id="ARBA00048169"/>
    </source>
</evidence>
<dbReference type="Gene3D" id="3.30.160.40">
    <property type="entry name" value="Porphobilinogen deaminase, C-terminal domain"/>
    <property type="match status" value="1"/>
</dbReference>
<evidence type="ECO:0000256" key="1">
    <source>
        <dbReference type="ARBA" id="ARBA00002869"/>
    </source>
</evidence>
<dbReference type="Proteomes" id="UP000189728">
    <property type="component" value="Unassembled WGS sequence"/>
</dbReference>
<dbReference type="EC" id="2.5.1.61" evidence="8"/>
<comment type="similarity">
    <text evidence="3 8">Belongs to the HMBS family.</text>
</comment>
<comment type="miscellaneous">
    <text evidence="8">The porphobilinogen subunits are added to the dipyrromethane group.</text>
</comment>
<dbReference type="PRINTS" id="PR00151">
    <property type="entry name" value="PORPHBDMNASE"/>
</dbReference>
<dbReference type="HAMAP" id="MF_00260">
    <property type="entry name" value="Porphobil_deam"/>
    <property type="match status" value="1"/>
</dbReference>
<dbReference type="InterPro" id="IPR022419">
    <property type="entry name" value="Porphobilin_deaminase_cofac_BS"/>
</dbReference>
<name>A0AAX0L8P5_9BACT</name>
<dbReference type="RefSeq" id="WP_078415740.1">
    <property type="nucleotide sequence ID" value="NZ_MCRK01000046.1"/>
</dbReference>
<dbReference type="EMBL" id="MCRK01000046">
    <property type="protein sequence ID" value="OPA74433.1"/>
    <property type="molecule type" value="Genomic_DNA"/>
</dbReference>
<dbReference type="Gene3D" id="3.40.190.10">
    <property type="entry name" value="Periplasmic binding protein-like II"/>
    <property type="match status" value="2"/>
</dbReference>
<dbReference type="InterPro" id="IPR036803">
    <property type="entry name" value="Porphobilinogen_deaminase_C_sf"/>
</dbReference>
<keyword evidence="5 8" id="KW-0808">Transferase</keyword>
<evidence type="ECO:0000256" key="2">
    <source>
        <dbReference type="ARBA" id="ARBA00004735"/>
    </source>
</evidence>
<dbReference type="FunFam" id="3.40.190.10:FF:000004">
    <property type="entry name" value="Porphobilinogen deaminase"/>
    <property type="match status" value="1"/>
</dbReference>
<comment type="pathway">
    <text evidence="2">Porphyrin-containing compound metabolism; protoporphyrin-IX biosynthesis; coproporphyrinogen-III from 5-aminolevulinate: step 2/4.</text>
</comment>
<feature type="domain" description="Porphobilinogen deaminase N-terminal" evidence="9">
    <location>
        <begin position="4"/>
        <end position="209"/>
    </location>
</feature>
<sequence length="312" mass="34636">MKTIKIATRKSILAMWQSEHIKQRLKAQHKDLDVELVGMTTKGDVILDTPLAKIGGKGLFTKELEVSILNGDTHIAVHSLKDVPVEFPDGLILAATCSREDVRDALISEKYKHINELPIGAKIGTTSLRRRMQLLLLRPDLKIFSLRGNVQTRLKKLKDGEFDAIILAKAGANRLNLQNDVRYITPFELDEMIPSMGQGALGIEAVNKPDIIQKIDFLNDEKTIIETKIERDFIATLQGGCQVPIGINASLQNDTIDIRAIVGMPDASKHIKDSIKVSKSEYKDIGTILANEFIKKGAKEILKQAEIMGNQI</sequence>
<dbReference type="InterPro" id="IPR000860">
    <property type="entry name" value="HemC"/>
</dbReference>
<dbReference type="Pfam" id="PF03900">
    <property type="entry name" value="Porphobil_deamC"/>
    <property type="match status" value="1"/>
</dbReference>
<dbReference type="SUPFAM" id="SSF53850">
    <property type="entry name" value="Periplasmic binding protein-like II"/>
    <property type="match status" value="1"/>
</dbReference>
<evidence type="ECO:0000256" key="5">
    <source>
        <dbReference type="ARBA" id="ARBA00022679"/>
    </source>
</evidence>
<organism evidence="11 12">
    <name type="scientific">Campylobacter pinnipediorum subsp. pinnipediorum</name>
    <dbReference type="NCBI Taxonomy" id="1660067"/>
    <lineage>
        <taxon>Bacteria</taxon>
        <taxon>Pseudomonadati</taxon>
        <taxon>Campylobacterota</taxon>
        <taxon>Epsilonproteobacteria</taxon>
        <taxon>Campylobacterales</taxon>
        <taxon>Campylobacteraceae</taxon>
        <taxon>Campylobacter</taxon>
    </lineage>
</organism>
<comment type="subunit">
    <text evidence="4 8">Monomer.</text>
</comment>
<dbReference type="InterPro" id="IPR022418">
    <property type="entry name" value="Porphobilinogen_deaminase_C"/>
</dbReference>
<comment type="catalytic activity">
    <reaction evidence="7 8">
        <text>4 porphobilinogen + H2O = hydroxymethylbilane + 4 NH4(+)</text>
        <dbReference type="Rhea" id="RHEA:13185"/>
        <dbReference type="ChEBI" id="CHEBI:15377"/>
        <dbReference type="ChEBI" id="CHEBI:28938"/>
        <dbReference type="ChEBI" id="CHEBI:57845"/>
        <dbReference type="ChEBI" id="CHEBI:58126"/>
        <dbReference type="EC" id="2.5.1.61"/>
    </reaction>
</comment>
<evidence type="ECO:0000313" key="11">
    <source>
        <dbReference type="EMBL" id="OPA74433.1"/>
    </source>
</evidence>